<keyword evidence="1" id="KW-0732">Signal</keyword>
<evidence type="ECO:0008006" key="4">
    <source>
        <dbReference type="Google" id="ProtNLM"/>
    </source>
</evidence>
<protein>
    <recommendedName>
        <fullName evidence="4">DUF3108 domain-containing protein</fullName>
    </recommendedName>
</protein>
<comment type="caution">
    <text evidence="2">The sequence shown here is derived from an EMBL/GenBank/DDBJ whole genome shotgun (WGS) entry which is preliminary data.</text>
</comment>
<keyword evidence="3" id="KW-1185">Reference proteome</keyword>
<dbReference type="EMBL" id="PDUD01000004">
    <property type="protein sequence ID" value="PHN07932.1"/>
    <property type="molecule type" value="Genomic_DNA"/>
</dbReference>
<evidence type="ECO:0000256" key="1">
    <source>
        <dbReference type="SAM" id="SignalP"/>
    </source>
</evidence>
<dbReference type="RefSeq" id="WP_099148721.1">
    <property type="nucleotide sequence ID" value="NZ_PDUD01000004.1"/>
</dbReference>
<feature type="chain" id="PRO_5012722799" description="DUF3108 domain-containing protein" evidence="1">
    <location>
        <begin position="32"/>
        <end position="262"/>
    </location>
</feature>
<name>A0A2D0NHF5_FLAN2</name>
<reference evidence="2 3" key="1">
    <citation type="submission" date="2017-10" db="EMBL/GenBank/DDBJ databases">
        <title>The draft genome sequence of Lewinella nigricans NBRC 102662.</title>
        <authorList>
            <person name="Wang K."/>
        </authorList>
    </citation>
    <scope>NUCLEOTIDE SEQUENCE [LARGE SCALE GENOMIC DNA]</scope>
    <source>
        <strain evidence="2 3">NBRC 102662</strain>
    </source>
</reference>
<proteinExistence type="predicted"/>
<evidence type="ECO:0000313" key="3">
    <source>
        <dbReference type="Proteomes" id="UP000223913"/>
    </source>
</evidence>
<dbReference type="Proteomes" id="UP000223913">
    <property type="component" value="Unassembled WGS sequence"/>
</dbReference>
<sequence>MMYLRRCSFNKQKVVLSFILAFLTLPQWSFTQSGEELNAQQIFEKIVQYYDPDGIWNGFSGQMQMTSLMNGVLTLQEIAINNNTDTYTCIRTREDGVYIKGVENGSSFFSINGKAYTADEIPEKYQKYPYSLSEYYAQTYKEHHTFHFSIPLALKSAGAIPLDGVAKKYLFGRQCSAITFQEYPNHFEQGYYGIPITLYVLPEEGYKIHAVHLDNGYGEPKEGLIILFDGEIKVEGIKVPASKLTFFAGSLQFFIADVFENN</sequence>
<feature type="signal peptide" evidence="1">
    <location>
        <begin position="1"/>
        <end position="31"/>
    </location>
</feature>
<dbReference type="InterPro" id="IPR045444">
    <property type="entry name" value="DUF6503"/>
</dbReference>
<dbReference type="AlphaFoldDB" id="A0A2D0NHF5"/>
<gene>
    <name evidence="2" type="ORF">CRP01_04030</name>
</gene>
<evidence type="ECO:0000313" key="2">
    <source>
        <dbReference type="EMBL" id="PHN07932.1"/>
    </source>
</evidence>
<dbReference type="Pfam" id="PF20113">
    <property type="entry name" value="DUF6503"/>
    <property type="match status" value="1"/>
</dbReference>
<organism evidence="2 3">
    <name type="scientific">Flavilitoribacter nigricans (strain ATCC 23147 / DSM 23189 / NBRC 102662 / NCIMB 1420 / SS-2)</name>
    <name type="common">Lewinella nigricans</name>
    <dbReference type="NCBI Taxonomy" id="1122177"/>
    <lineage>
        <taxon>Bacteria</taxon>
        <taxon>Pseudomonadati</taxon>
        <taxon>Bacteroidota</taxon>
        <taxon>Saprospiria</taxon>
        <taxon>Saprospirales</taxon>
        <taxon>Lewinellaceae</taxon>
        <taxon>Flavilitoribacter</taxon>
    </lineage>
</organism>
<accession>A0A2D0NHF5</accession>